<sequence>MARHQLLTVVGTSGGLGASTLAAALARHLGGSVVDGDRCGSGIDATMVLEEEDGLRWPDLAGVEGGLDPARLVSRLPGREVPTLASAGPRTPPQAAVEAALRALRSFAPVVVDLPPHALATLPEPDEVDLVVLVAGLRPRQVRDAVVHAARVDPSRSVLVTRGSRRSAPAADDVARLLEIPLLEHVEDQPSVLRDEGRGLAPRPRGAWGRVARAVEAELARLRSVEEDLRPKGVA</sequence>
<accession>A0A560WDH3</accession>
<dbReference type="SUPFAM" id="SSF52540">
    <property type="entry name" value="P-loop containing nucleoside triphosphate hydrolases"/>
    <property type="match status" value="1"/>
</dbReference>
<dbReference type="Gene3D" id="3.40.50.300">
    <property type="entry name" value="P-loop containing nucleotide triphosphate hydrolases"/>
    <property type="match status" value="1"/>
</dbReference>
<name>A0A560WDH3_9MICO</name>
<evidence type="ECO:0008006" key="3">
    <source>
        <dbReference type="Google" id="ProtNLM"/>
    </source>
</evidence>
<protein>
    <recommendedName>
        <fullName evidence="3">Secretion/DNA translocation related CpaE-like protein</fullName>
    </recommendedName>
</protein>
<evidence type="ECO:0000313" key="2">
    <source>
        <dbReference type="Proteomes" id="UP000315628"/>
    </source>
</evidence>
<comment type="caution">
    <text evidence="1">The sequence shown here is derived from an EMBL/GenBank/DDBJ whole genome shotgun (WGS) entry which is preliminary data.</text>
</comment>
<dbReference type="OrthoDB" id="3252838at2"/>
<evidence type="ECO:0000313" key="1">
    <source>
        <dbReference type="EMBL" id="TWD15719.1"/>
    </source>
</evidence>
<keyword evidence="2" id="KW-1185">Reference proteome</keyword>
<dbReference type="RefSeq" id="WP_144856654.1">
    <property type="nucleotide sequence ID" value="NZ_BAAAYT010000001.1"/>
</dbReference>
<gene>
    <name evidence="1" type="ORF">FB557_1241</name>
</gene>
<reference evidence="1 2" key="1">
    <citation type="submission" date="2019-06" db="EMBL/GenBank/DDBJ databases">
        <title>Sequencing the genomes of 1000 actinobacteria strains.</title>
        <authorList>
            <person name="Klenk H.-P."/>
        </authorList>
    </citation>
    <scope>NUCLEOTIDE SEQUENCE [LARGE SCALE GENOMIC DNA]</scope>
    <source>
        <strain evidence="1 2">DSM 18935</strain>
    </source>
</reference>
<dbReference type="AlphaFoldDB" id="A0A560WDH3"/>
<dbReference type="Proteomes" id="UP000315628">
    <property type="component" value="Unassembled WGS sequence"/>
</dbReference>
<dbReference type="InterPro" id="IPR027417">
    <property type="entry name" value="P-loop_NTPase"/>
</dbReference>
<proteinExistence type="predicted"/>
<organism evidence="1 2">
    <name type="scientific">Marihabitans asiaticum</name>
    <dbReference type="NCBI Taxonomy" id="415218"/>
    <lineage>
        <taxon>Bacteria</taxon>
        <taxon>Bacillati</taxon>
        <taxon>Actinomycetota</taxon>
        <taxon>Actinomycetes</taxon>
        <taxon>Micrococcales</taxon>
        <taxon>Intrasporangiaceae</taxon>
        <taxon>Marihabitans</taxon>
    </lineage>
</organism>
<dbReference type="EMBL" id="VIUW01000002">
    <property type="protein sequence ID" value="TWD15719.1"/>
    <property type="molecule type" value="Genomic_DNA"/>
</dbReference>